<comment type="caution">
    <text evidence="1">The sequence shown here is derived from an EMBL/GenBank/DDBJ whole genome shotgun (WGS) entry which is preliminary data.</text>
</comment>
<gene>
    <name evidence="1" type="ORF">T190423A01A_70059</name>
</gene>
<dbReference type="RefSeq" id="WP_348718681.1">
    <property type="nucleotide sequence ID" value="NZ_CAXJIO010000016.1"/>
</dbReference>
<accession>A0ABM9PFH5</accession>
<evidence type="ECO:0000313" key="2">
    <source>
        <dbReference type="Proteomes" id="UP001497527"/>
    </source>
</evidence>
<dbReference type="Proteomes" id="UP001497527">
    <property type="component" value="Unassembled WGS sequence"/>
</dbReference>
<dbReference type="EMBL" id="CAXJIO010000016">
    <property type="protein sequence ID" value="CAL2104366.1"/>
    <property type="molecule type" value="Genomic_DNA"/>
</dbReference>
<keyword evidence="2" id="KW-1185">Reference proteome</keyword>
<name>A0ABM9PFH5_9FLAO</name>
<sequence length="133" mass="15951">MQHQLNDILSNTPLLRKKIDKISTQHQVDTDELLFEMIKFLNLIHITNEKLSPSLIVDLAWHEFILFTRYYHEFCQSYYQRFIHHTPSENSNPKIFQKTIELYIKHYNKPPEAIWGTYAIKEWEDSNCGACHN</sequence>
<proteinExistence type="predicted"/>
<evidence type="ECO:0000313" key="1">
    <source>
        <dbReference type="EMBL" id="CAL2104366.1"/>
    </source>
</evidence>
<organism evidence="1 2">
    <name type="scientific">Tenacibaculum polynesiense</name>
    <dbReference type="NCBI Taxonomy" id="3137857"/>
    <lineage>
        <taxon>Bacteria</taxon>
        <taxon>Pseudomonadati</taxon>
        <taxon>Bacteroidota</taxon>
        <taxon>Flavobacteriia</taxon>
        <taxon>Flavobacteriales</taxon>
        <taxon>Flavobacteriaceae</taxon>
        <taxon>Tenacibaculum</taxon>
    </lineage>
</organism>
<protein>
    <submittedName>
        <fullName evidence="1">Uncharacterized protein</fullName>
    </submittedName>
</protein>
<reference evidence="1 2" key="1">
    <citation type="submission" date="2024-05" db="EMBL/GenBank/DDBJ databases">
        <authorList>
            <person name="Duchaud E."/>
        </authorList>
    </citation>
    <scope>NUCLEOTIDE SEQUENCE [LARGE SCALE GENOMIC DNA]</scope>
    <source>
        <strain evidence="1">Ena-SAMPLE-TAB-13-05-2024-13:56:06:370-140308</strain>
    </source>
</reference>